<evidence type="ECO:0000256" key="1">
    <source>
        <dbReference type="SAM" id="Phobius"/>
    </source>
</evidence>
<keyword evidence="1" id="KW-1133">Transmembrane helix</keyword>
<organism evidence="2 3">
    <name type="scientific">Pseudomonas cremoris</name>
    <dbReference type="NCBI Taxonomy" id="2724178"/>
    <lineage>
        <taxon>Bacteria</taxon>
        <taxon>Pseudomonadati</taxon>
        <taxon>Pseudomonadota</taxon>
        <taxon>Gammaproteobacteria</taxon>
        <taxon>Pseudomonadales</taxon>
        <taxon>Pseudomonadaceae</taxon>
        <taxon>Pseudomonas</taxon>
    </lineage>
</organism>
<feature type="transmembrane region" description="Helical" evidence="1">
    <location>
        <begin position="50"/>
        <end position="72"/>
    </location>
</feature>
<evidence type="ECO:0000313" key="2">
    <source>
        <dbReference type="EMBL" id="MBC2384591.1"/>
    </source>
</evidence>
<keyword evidence="1" id="KW-0472">Membrane</keyword>
<sequence>MKKLELLGEYFAHILMGIVFFVILALASLLISVVTHWVGGFEAGKHLVPFLGFIESLLLVADCVFVSWWVLFSTWKACKELRG</sequence>
<comment type="caution">
    <text evidence="2">The sequence shown here is derived from an EMBL/GenBank/DDBJ whole genome shotgun (WGS) entry which is preliminary data.</text>
</comment>
<dbReference type="EMBL" id="JAAXCZ010000018">
    <property type="protein sequence ID" value="MBC2384591.1"/>
    <property type="molecule type" value="Genomic_DNA"/>
</dbReference>
<reference evidence="2 3" key="1">
    <citation type="submission" date="2020-04" db="EMBL/GenBank/DDBJ databases">
        <title>Pseudomonas crami sp. nov., a novel proteolytic bacterial species isolated from cream.</title>
        <authorList>
            <person name="Hofmann K."/>
            <person name="Woller A."/>
            <person name="Huptas C."/>
            <person name="Wenning M."/>
            <person name="Scherer S."/>
            <person name="Doll E.V."/>
        </authorList>
    </citation>
    <scope>NUCLEOTIDE SEQUENCE [LARGE SCALE GENOMIC DNA]</scope>
    <source>
        <strain evidence="2 3">WS 5096</strain>
    </source>
</reference>
<gene>
    <name evidence="2" type="ORF">HF209_26970</name>
</gene>
<proteinExistence type="predicted"/>
<protein>
    <submittedName>
        <fullName evidence="2">Uncharacterized protein</fullName>
    </submittedName>
</protein>
<accession>A0ABR6TF40</accession>
<keyword evidence="1" id="KW-0812">Transmembrane</keyword>
<keyword evidence="3" id="KW-1185">Reference proteome</keyword>
<name>A0ABR6TF40_9PSED</name>
<feature type="transmembrane region" description="Helical" evidence="1">
    <location>
        <begin position="12"/>
        <end position="38"/>
    </location>
</feature>
<dbReference type="Proteomes" id="UP000534677">
    <property type="component" value="Unassembled WGS sequence"/>
</dbReference>
<evidence type="ECO:0000313" key="3">
    <source>
        <dbReference type="Proteomes" id="UP000534677"/>
    </source>
</evidence>
<dbReference type="RefSeq" id="WP_158456555.1">
    <property type="nucleotide sequence ID" value="NZ_JAAXCZ010000018.1"/>
</dbReference>